<evidence type="ECO:0000259" key="1">
    <source>
        <dbReference type="PROSITE" id="PS51335"/>
    </source>
</evidence>
<sequence>MEYLFAGKAGNTCGKKFQQFHPLPSRFQKSHPVPARVPLRRPAAGKAGGNGIPCTSLWVGKTCGLEGKFKTILYYFTGQSEFERAISDGKLSDYDKILRLEASLTDSTSLNFVLKESPDSIDWVIGKILEKEFGIDQKTLIVENRRIEGKKNKRLGILRRYLEQYLAQILGYEQLKALWTVLRPDQLLNARISPQWASELGFQGNDPATDFRGMGILGLEQLLYFSRRYNKIAVKIMEKSKNQEKGYPFAIVGISMTALARDLLNSNILKRYFVTIRACRLQIGPNVEDFHEFYCRIFYLFDELWYESEPESIMQYVPLRNRFRDDLITKLGTDEGVNDMWKLFI</sequence>
<keyword evidence="2" id="KW-1185">Reference proteome</keyword>
<name>A0A915KWZ9_ROMCU</name>
<feature type="domain" description="ELMO" evidence="1">
    <location>
        <begin position="170"/>
        <end position="331"/>
    </location>
</feature>
<protein>
    <submittedName>
        <fullName evidence="3">ELMO domain-containing protein</fullName>
    </submittedName>
</protein>
<dbReference type="InterPro" id="IPR006816">
    <property type="entry name" value="ELMO_dom"/>
</dbReference>
<dbReference type="WBParaSite" id="nRc.2.0.1.t43336-RA">
    <property type="protein sequence ID" value="nRc.2.0.1.t43336-RA"/>
    <property type="gene ID" value="nRc.2.0.1.g43336"/>
</dbReference>
<dbReference type="PROSITE" id="PS51335">
    <property type="entry name" value="ELMO"/>
    <property type="match status" value="1"/>
</dbReference>
<accession>A0A915KWZ9</accession>
<dbReference type="Pfam" id="PF04727">
    <property type="entry name" value="ELMO_CED12"/>
    <property type="match status" value="1"/>
</dbReference>
<dbReference type="PANTHER" id="PTHR12771:SF51">
    <property type="entry name" value="LD01482P"/>
    <property type="match status" value="1"/>
</dbReference>
<evidence type="ECO:0000313" key="3">
    <source>
        <dbReference type="WBParaSite" id="nRc.2.0.1.t43336-RA"/>
    </source>
</evidence>
<dbReference type="PANTHER" id="PTHR12771">
    <property type="entry name" value="ENGULFMENT AND CELL MOTILITY"/>
    <property type="match status" value="1"/>
</dbReference>
<dbReference type="Proteomes" id="UP000887565">
    <property type="component" value="Unplaced"/>
</dbReference>
<dbReference type="OMA" id="DELWYES"/>
<proteinExistence type="predicted"/>
<dbReference type="AlphaFoldDB" id="A0A915KWZ9"/>
<evidence type="ECO:0000313" key="2">
    <source>
        <dbReference type="Proteomes" id="UP000887565"/>
    </source>
</evidence>
<reference evidence="3" key="1">
    <citation type="submission" date="2022-11" db="UniProtKB">
        <authorList>
            <consortium name="WormBaseParasite"/>
        </authorList>
    </citation>
    <scope>IDENTIFICATION</scope>
</reference>
<organism evidence="2 3">
    <name type="scientific">Romanomermis culicivorax</name>
    <name type="common">Nematode worm</name>
    <dbReference type="NCBI Taxonomy" id="13658"/>
    <lineage>
        <taxon>Eukaryota</taxon>
        <taxon>Metazoa</taxon>
        <taxon>Ecdysozoa</taxon>
        <taxon>Nematoda</taxon>
        <taxon>Enoplea</taxon>
        <taxon>Dorylaimia</taxon>
        <taxon>Mermithida</taxon>
        <taxon>Mermithoidea</taxon>
        <taxon>Mermithidae</taxon>
        <taxon>Romanomermis</taxon>
    </lineage>
</organism>
<dbReference type="InterPro" id="IPR050868">
    <property type="entry name" value="ELMO_domain-containing"/>
</dbReference>